<dbReference type="InterPro" id="IPR007110">
    <property type="entry name" value="Ig-like_dom"/>
</dbReference>
<keyword evidence="14" id="KW-0325">Glycoprotein</keyword>
<dbReference type="InterPro" id="IPR000719">
    <property type="entry name" value="Prot_kinase_dom"/>
</dbReference>
<comment type="function">
    <text evidence="16">Inactive tyrosine kinase involved in Wnt signaling pathway. Component of both the non-canonical (also known as the Wnt/planar cell polarity signaling) and the canonical Wnt signaling pathway. Functions in cell adhesion, cell migration, cell polarity, proliferation, actin cytoskeleton reorganization and apoptosis. Has a role in embryogenesis, epithelial tissue organization and angiogenesis.</text>
</comment>
<feature type="domain" description="Protein kinase" evidence="24">
    <location>
        <begin position="1156"/>
        <end position="1430"/>
    </location>
</feature>
<dbReference type="PRINTS" id="PR00109">
    <property type="entry name" value="TYRKINASE"/>
</dbReference>
<evidence type="ECO:0000259" key="25">
    <source>
        <dbReference type="PROSITE" id="PS50835"/>
    </source>
</evidence>
<evidence type="ECO:0000256" key="7">
    <source>
        <dbReference type="ARBA" id="ARBA00022737"/>
    </source>
</evidence>
<dbReference type="InterPro" id="IPR013783">
    <property type="entry name" value="Ig-like_fold"/>
</dbReference>
<evidence type="ECO:0000259" key="24">
    <source>
        <dbReference type="PROSITE" id="PS50011"/>
    </source>
</evidence>
<dbReference type="InterPro" id="IPR008266">
    <property type="entry name" value="Tyr_kinase_AS"/>
</dbReference>
<evidence type="ECO:0000256" key="8">
    <source>
        <dbReference type="ARBA" id="ARBA00022889"/>
    </source>
</evidence>
<dbReference type="GO" id="GO:0030424">
    <property type="term" value="C:axon"/>
    <property type="evidence" value="ECO:0007669"/>
    <property type="project" value="TreeGrafter"/>
</dbReference>
<feature type="region of interest" description="Disordered" evidence="22">
    <location>
        <begin position="1097"/>
        <end position="1117"/>
    </location>
</feature>
<reference evidence="27" key="1">
    <citation type="submission" date="2025-08" db="UniProtKB">
        <authorList>
            <consortium name="RefSeq"/>
        </authorList>
    </citation>
    <scope>IDENTIFICATION</scope>
    <source>
        <tissue evidence="27">Whole blood</tissue>
    </source>
</reference>
<dbReference type="FunFam" id="2.60.40.10:FF:000341">
    <property type="entry name" value="inactive tyrosine-protein kinase 7"/>
    <property type="match status" value="1"/>
</dbReference>
<feature type="compositionally biased region" description="Gly residues" evidence="22">
    <location>
        <begin position="33"/>
        <end position="48"/>
    </location>
</feature>
<evidence type="ECO:0000256" key="15">
    <source>
        <dbReference type="ARBA" id="ARBA00023319"/>
    </source>
</evidence>
<dbReference type="GeneID" id="103664155"/>
<keyword evidence="27" id="KW-0808">Transferase</keyword>
<dbReference type="CTD" id="5754"/>
<dbReference type="Gene3D" id="3.30.200.20">
    <property type="entry name" value="Phosphorylase Kinase, domain 1"/>
    <property type="match status" value="1"/>
</dbReference>
<dbReference type="FunFam" id="2.60.40.10:FF:000402">
    <property type="entry name" value="Protein tyrosine kinase 7 (inactive)"/>
    <property type="match status" value="1"/>
</dbReference>
<dbReference type="Proteomes" id="UP000261680">
    <property type="component" value="Unplaced"/>
</dbReference>
<evidence type="ECO:0000256" key="21">
    <source>
        <dbReference type="ARBA" id="ARBA00083279"/>
    </source>
</evidence>
<feature type="domain" description="Ig-like" evidence="25">
    <location>
        <begin position="952"/>
        <end position="1040"/>
    </location>
</feature>
<evidence type="ECO:0000256" key="22">
    <source>
        <dbReference type="SAM" id="MobiDB-lite"/>
    </source>
</evidence>
<dbReference type="CDD" id="cd00096">
    <property type="entry name" value="Ig"/>
    <property type="match status" value="1"/>
</dbReference>
<comment type="subunit">
    <text evidence="17">Interacts with CTNNB1.</text>
</comment>
<dbReference type="InterPro" id="IPR013098">
    <property type="entry name" value="Ig_I-set"/>
</dbReference>
<dbReference type="GO" id="GO:0008046">
    <property type="term" value="F:axon guidance receptor activity"/>
    <property type="evidence" value="ECO:0007669"/>
    <property type="project" value="TreeGrafter"/>
</dbReference>
<dbReference type="PROSITE" id="PS50011">
    <property type="entry name" value="PROTEIN_KINASE_DOM"/>
    <property type="match status" value="1"/>
</dbReference>
<dbReference type="GO" id="GO:0050808">
    <property type="term" value="P:synapse organization"/>
    <property type="evidence" value="ECO:0007669"/>
    <property type="project" value="TreeGrafter"/>
</dbReference>
<keyword evidence="4" id="KW-0879">Wnt signaling pathway</keyword>
<dbReference type="InterPro" id="IPR011009">
    <property type="entry name" value="Kinase-like_dom_sf"/>
</dbReference>
<feature type="domain" description="Ig-like" evidence="25">
    <location>
        <begin position="669"/>
        <end position="767"/>
    </location>
</feature>
<evidence type="ECO:0000256" key="19">
    <source>
        <dbReference type="ARBA" id="ARBA00081457"/>
    </source>
</evidence>
<feature type="compositionally biased region" description="Low complexity" evidence="22">
    <location>
        <begin position="49"/>
        <end position="64"/>
    </location>
</feature>
<evidence type="ECO:0000256" key="11">
    <source>
        <dbReference type="ARBA" id="ARBA00023136"/>
    </source>
</evidence>
<dbReference type="InterPro" id="IPR003599">
    <property type="entry name" value="Ig_sub"/>
</dbReference>
<dbReference type="InterPro" id="IPR003598">
    <property type="entry name" value="Ig_sub2"/>
</dbReference>
<evidence type="ECO:0000256" key="6">
    <source>
        <dbReference type="ARBA" id="ARBA00022729"/>
    </source>
</evidence>
<feature type="region of interest" description="Disordered" evidence="22">
    <location>
        <begin position="156"/>
        <end position="183"/>
    </location>
</feature>
<feature type="domain" description="Ig-like" evidence="25">
    <location>
        <begin position="866"/>
        <end position="947"/>
    </location>
</feature>
<dbReference type="FunFam" id="2.60.40.10:FF:000343">
    <property type="entry name" value="inactive tyrosine-protein kinase 7"/>
    <property type="match status" value="1"/>
</dbReference>
<dbReference type="FunFam" id="2.60.40.10:FF:000432">
    <property type="entry name" value="Protein tyrosine kinase 7 (inactive)"/>
    <property type="match status" value="1"/>
</dbReference>
<dbReference type="Pfam" id="PF07679">
    <property type="entry name" value="I-set"/>
    <property type="match status" value="2"/>
</dbReference>
<keyword evidence="3" id="KW-0597">Phosphoprotein</keyword>
<evidence type="ECO:0000256" key="12">
    <source>
        <dbReference type="ARBA" id="ARBA00023157"/>
    </source>
</evidence>
<dbReference type="PANTHER" id="PTHR45080">
    <property type="entry name" value="CONTACTIN 5"/>
    <property type="match status" value="1"/>
</dbReference>
<evidence type="ECO:0000313" key="26">
    <source>
        <dbReference type="Proteomes" id="UP000261680"/>
    </source>
</evidence>
<dbReference type="GO" id="GO:0016055">
    <property type="term" value="P:Wnt signaling pathway"/>
    <property type="evidence" value="ECO:0007669"/>
    <property type="project" value="UniProtKB-KW"/>
</dbReference>
<name>A0A8M1GUG4_URSMA</name>
<feature type="domain" description="Ig-like" evidence="25">
    <location>
        <begin position="772"/>
        <end position="857"/>
    </location>
</feature>
<feature type="domain" description="Ig-like" evidence="25">
    <location>
        <begin position="585"/>
        <end position="661"/>
    </location>
</feature>
<dbReference type="PANTHER" id="PTHR45080:SF21">
    <property type="entry name" value="INACTIVE TYROSINE-PROTEIN KINASE 7"/>
    <property type="match status" value="1"/>
</dbReference>
<dbReference type="CDD" id="cd05760">
    <property type="entry name" value="Ig2_PTK7"/>
    <property type="match status" value="1"/>
</dbReference>
<dbReference type="RefSeq" id="XP_040499371.1">
    <property type="nucleotide sequence ID" value="XM_040643437.1"/>
</dbReference>
<keyword evidence="11 23" id="KW-0472">Membrane</keyword>
<dbReference type="SUPFAM" id="SSF56112">
    <property type="entry name" value="Protein kinase-like (PK-like)"/>
    <property type="match status" value="1"/>
</dbReference>
<keyword evidence="26" id="KW-1185">Reference proteome</keyword>
<keyword evidence="6" id="KW-0732">Signal</keyword>
<evidence type="ECO:0000256" key="16">
    <source>
        <dbReference type="ARBA" id="ARBA00055918"/>
    </source>
</evidence>
<evidence type="ECO:0000313" key="27">
    <source>
        <dbReference type="RefSeq" id="XP_040499371.1"/>
    </source>
</evidence>
<dbReference type="KEGG" id="umr:103664155"/>
<keyword evidence="5 23" id="KW-0812">Transmembrane</keyword>
<feature type="transmembrane region" description="Helical" evidence="23">
    <location>
        <begin position="1065"/>
        <end position="1086"/>
    </location>
</feature>
<proteinExistence type="predicted"/>
<feature type="region of interest" description="Disordered" evidence="22">
    <location>
        <begin position="1410"/>
        <end position="1430"/>
    </location>
</feature>
<dbReference type="Pfam" id="PF07714">
    <property type="entry name" value="PK_Tyr_Ser-Thr"/>
    <property type="match status" value="1"/>
</dbReference>
<dbReference type="GO" id="GO:0007156">
    <property type="term" value="P:homophilic cell adhesion via plasma membrane adhesion molecules"/>
    <property type="evidence" value="ECO:0007669"/>
    <property type="project" value="TreeGrafter"/>
</dbReference>
<dbReference type="Gene3D" id="1.10.510.10">
    <property type="entry name" value="Transferase(Phosphotransferase) domain 1"/>
    <property type="match status" value="1"/>
</dbReference>
<keyword evidence="8" id="KW-0130">Cell adhesion</keyword>
<accession>A0A8M1GUG4</accession>
<dbReference type="FunFam" id="3.30.200.20:FF:000167">
    <property type="entry name" value="Putative inactive tyrosine-protein kinase 7"/>
    <property type="match status" value="1"/>
</dbReference>
<keyword evidence="13" id="KW-0675">Receptor</keyword>
<dbReference type="FunFam" id="2.60.40.10:FF:000395">
    <property type="entry name" value="Protein tyrosine kinase 7 (inactive)"/>
    <property type="match status" value="1"/>
</dbReference>
<dbReference type="GO" id="GO:0005524">
    <property type="term" value="F:ATP binding"/>
    <property type="evidence" value="ECO:0007669"/>
    <property type="project" value="InterPro"/>
</dbReference>
<dbReference type="SMART" id="SM00408">
    <property type="entry name" value="IGc2"/>
    <property type="match status" value="7"/>
</dbReference>
<dbReference type="GO" id="GO:0005911">
    <property type="term" value="C:cell-cell junction"/>
    <property type="evidence" value="ECO:0007669"/>
    <property type="project" value="UniProtKB-ARBA"/>
</dbReference>
<evidence type="ECO:0000256" key="2">
    <source>
        <dbReference type="ARBA" id="ARBA00004479"/>
    </source>
</evidence>
<evidence type="ECO:0000256" key="18">
    <source>
        <dbReference type="ARBA" id="ARBA00072048"/>
    </source>
</evidence>
<dbReference type="SUPFAM" id="SSF48726">
    <property type="entry name" value="Immunoglobulin"/>
    <property type="match status" value="6"/>
</dbReference>
<dbReference type="Pfam" id="PF13927">
    <property type="entry name" value="Ig_3"/>
    <property type="match status" value="5"/>
</dbReference>
<evidence type="ECO:0000256" key="17">
    <source>
        <dbReference type="ARBA" id="ARBA00061725"/>
    </source>
</evidence>
<keyword evidence="12" id="KW-1015">Disulfide bond</keyword>
<protein>
    <recommendedName>
        <fullName evidence="18">Inactive tyrosine-protein kinase 7</fullName>
    </recommendedName>
    <alternativeName>
        <fullName evidence="19">Protein-tyrosine kinase 7</fullName>
    </alternativeName>
    <alternativeName>
        <fullName evidence="20">Pseudo tyrosine kinase receptor 7</fullName>
    </alternativeName>
    <alternativeName>
        <fullName evidence="21">Tyrosine-protein kinase-like 7</fullName>
    </alternativeName>
</protein>
<feature type="domain" description="Ig-like" evidence="25">
    <location>
        <begin position="488"/>
        <end position="578"/>
    </location>
</feature>
<dbReference type="CDD" id="cd05046">
    <property type="entry name" value="PTK_CCK4"/>
    <property type="match status" value="1"/>
</dbReference>
<dbReference type="Gene3D" id="2.60.40.10">
    <property type="entry name" value="Immunoglobulins"/>
    <property type="match status" value="7"/>
</dbReference>
<dbReference type="FunFam" id="1.10.510.10:FF:000200">
    <property type="entry name" value="inactive tyrosine-protein kinase 7"/>
    <property type="match status" value="1"/>
</dbReference>
<dbReference type="InterPro" id="IPR036179">
    <property type="entry name" value="Ig-like_dom_sf"/>
</dbReference>
<dbReference type="GO" id="GO:0004672">
    <property type="term" value="F:protein kinase activity"/>
    <property type="evidence" value="ECO:0007669"/>
    <property type="project" value="InterPro"/>
</dbReference>
<evidence type="ECO:0000256" key="23">
    <source>
        <dbReference type="SAM" id="Phobius"/>
    </source>
</evidence>
<evidence type="ECO:0000256" key="3">
    <source>
        <dbReference type="ARBA" id="ARBA00022553"/>
    </source>
</evidence>
<organism evidence="26 27">
    <name type="scientific">Ursus maritimus</name>
    <name type="common">Polar bear</name>
    <name type="synonym">Thalarctos maritimus</name>
    <dbReference type="NCBI Taxonomy" id="29073"/>
    <lineage>
        <taxon>Eukaryota</taxon>
        <taxon>Metazoa</taxon>
        <taxon>Chordata</taxon>
        <taxon>Craniata</taxon>
        <taxon>Vertebrata</taxon>
        <taxon>Euteleostomi</taxon>
        <taxon>Mammalia</taxon>
        <taxon>Eutheria</taxon>
        <taxon>Laurasiatheria</taxon>
        <taxon>Carnivora</taxon>
        <taxon>Caniformia</taxon>
        <taxon>Ursidae</taxon>
        <taxon>Ursus</taxon>
    </lineage>
</organism>
<dbReference type="SMART" id="SM00409">
    <property type="entry name" value="IG"/>
    <property type="match status" value="7"/>
</dbReference>
<dbReference type="FunFam" id="2.60.40.10:FF:000390">
    <property type="entry name" value="Protein tyrosine kinase 7 (inactive)"/>
    <property type="match status" value="1"/>
</dbReference>
<gene>
    <name evidence="27" type="primary">PTK7</name>
</gene>
<feature type="region of interest" description="Disordered" evidence="22">
    <location>
        <begin position="23"/>
        <end position="76"/>
    </location>
</feature>
<dbReference type="InterPro" id="IPR001245">
    <property type="entry name" value="Ser-Thr/Tyr_kinase_cat_dom"/>
</dbReference>
<dbReference type="PROSITE" id="PS50835">
    <property type="entry name" value="IG_LIKE"/>
    <property type="match status" value="7"/>
</dbReference>
<dbReference type="GO" id="GO:0005886">
    <property type="term" value="C:plasma membrane"/>
    <property type="evidence" value="ECO:0007669"/>
    <property type="project" value="TreeGrafter"/>
</dbReference>
<evidence type="ECO:0000256" key="9">
    <source>
        <dbReference type="ARBA" id="ARBA00022949"/>
    </source>
</evidence>
<dbReference type="GO" id="GO:0043025">
    <property type="term" value="C:neuronal cell body"/>
    <property type="evidence" value="ECO:0007669"/>
    <property type="project" value="TreeGrafter"/>
</dbReference>
<evidence type="ECO:0000256" key="13">
    <source>
        <dbReference type="ARBA" id="ARBA00023170"/>
    </source>
</evidence>
<dbReference type="OrthoDB" id="2413561at2759"/>
<evidence type="ECO:0000256" key="10">
    <source>
        <dbReference type="ARBA" id="ARBA00022989"/>
    </source>
</evidence>
<feature type="domain" description="Ig-like" evidence="25">
    <location>
        <begin position="384"/>
        <end position="478"/>
    </location>
</feature>
<dbReference type="InterPro" id="IPR050958">
    <property type="entry name" value="Cell_Adh-Cytoskel_Orgn"/>
</dbReference>
<evidence type="ECO:0000256" key="4">
    <source>
        <dbReference type="ARBA" id="ARBA00022687"/>
    </source>
</evidence>
<comment type="subcellular location">
    <subcellularLocation>
        <location evidence="1">Cell junction</location>
    </subcellularLocation>
    <subcellularLocation>
        <location evidence="2">Membrane</location>
        <topology evidence="2">Single-pass type I membrane protein</topology>
    </subcellularLocation>
</comment>
<keyword evidence="7" id="KW-0677">Repeat</keyword>
<evidence type="ECO:0000256" key="14">
    <source>
        <dbReference type="ARBA" id="ARBA00023180"/>
    </source>
</evidence>
<evidence type="ECO:0000256" key="1">
    <source>
        <dbReference type="ARBA" id="ARBA00004282"/>
    </source>
</evidence>
<dbReference type="PROSITE" id="PS00109">
    <property type="entry name" value="PROTEIN_KINASE_TYR"/>
    <property type="match status" value="1"/>
</dbReference>
<evidence type="ECO:0000256" key="20">
    <source>
        <dbReference type="ARBA" id="ARBA00081992"/>
    </source>
</evidence>
<keyword evidence="9" id="KW-0965">Cell junction</keyword>
<evidence type="ECO:0000256" key="5">
    <source>
        <dbReference type="ARBA" id="ARBA00022692"/>
    </source>
</evidence>
<keyword evidence="15" id="KW-0393">Immunoglobulin domain</keyword>
<sequence>MWQDPGVLAPLLPAYPSPSCELLPATTGRGRRGGGAPLGGRRGGGVAGRGLAAAAAATPAAAAREGSEVPAAGGSGSGRLGLGLRLRLLQRRPRSGALGLPGPPRSAVRTPAVRRPAPLPEPAAMAAAPGTPSSLRRLPLLSVLLLPLLGGESRRAAGTGHWKRGSPAGKRGHRGGGFGRLGRARHPGVAERLAAGARSRRGEAPADSPGPLSLRAREDEFLVATEFSRPEPRVWSGTAGSCWLLGPAACLPLSWIPALAPHLLVLLSLTLWKFCRGGLGFSEFTTECIFGPAEPPGALVELAQELLQLICGLRKPSATTERPAQLKSFSGDTWQCGLSILLSCTSWTPPVRRAPFLLLCTGWWVTCVRLVAVALPDGASPLSPSAGAQAAIVFIKEPSSQDALQGRRALLRCEVEAPGPVHVYWLLDGTPVQDTERRFAQGSSLSFAAVDRLQDSGAFQCVARDNATGEEAHSANASFNIKWIETGPVVLKHPASEAEIQPQTQVTLRCHIDGHPRPTYQWFRDGSPLSDGQSNHTVSSKERNLTLRPASPEHSGLYSCCAQNAFGQTCSSQNFTLSIADESFARVVLAPQDIVVARNEEAMFHCQFSAQPPPSLQWVFEDETPITNRSRPPHLRRATVFANGSLLLTQVRPRNAGVYRCIGHGQRGPPVVLEATLHLAEIEDMLPFEPRVFTAGREERVACLPPQGLPEPRVWWEHAGARLPTHGRVFQEGHELVFAGTAESDAGVYTCHAANLAGQRRQDVNITVATVPTWLKKPQDSQLEEGKPGYLHCLTQATPKPTVVWYRNQMLISEDSRFEVSKNGTLRINSVEVYDGTWYRCVSSTPAGSIEAQARVQVLEKLKFTPPPRPQQCMEFDKEATVPCSATGREKPTIKWIRADGSSLPEWVTDNAGTLHFSRVTRDDAGNYTCIASNGLQGQIRAHVQLTVAVFITFKVEPERTTVYQGHTALLRCEAQGDPKPLIQWKGKDRILDPTKLGPRMHIFQNGSLVIHDVAPEDSGRYTCIAGNSCNIKHTEAPLYVVDKPVLEESEGPGSPPPYKMIQTIGLSVGAAVAYIIAVLGLMFYCKKRCKAKRLQKQPEAEEPEMECLNGGPLQNGQPSAEIQEEVALTSLGSGPAATNKRHSTTDKMHFPRTSLQPITTLGKSEFGEVFLAKAQGLEEGVAETLVLVKSLQSRDEQQQLDFRREFEMFGKLNHANVVRLLGLCREAEPHYMVLEYVDLGDLKQFLRISQSKDEKLKSQPLSTKQKVALCTQVALGMEHLSNNRFVHKDLAARNCLVSAQRQVKVSALGLSKDVYNSEYYHFRQAWVPLRWMPPEAILEGDFSTKSDVWAFGVLMWEVFTHGEMPHGGQADDEVLADLQAGKARLPQPEGCPPKLYRLMQRCWALSPKDRPSFSEIANTLGDNPADGKP</sequence>
<keyword evidence="10 23" id="KW-1133">Transmembrane helix</keyword>
<keyword evidence="27" id="KW-0418">Kinase</keyword>
<dbReference type="FunFam" id="2.60.40.10:FF:000377">
    <property type="entry name" value="Protein tyrosine kinase 7 (inactive)"/>
    <property type="match status" value="1"/>
</dbReference>